<accession>A0A2Z4AMY1</accession>
<organism evidence="1 2">
    <name type="scientific">Candidatus Moanibacter tarae</name>
    <dbReference type="NCBI Taxonomy" id="2200854"/>
    <lineage>
        <taxon>Bacteria</taxon>
        <taxon>Pseudomonadati</taxon>
        <taxon>Verrucomicrobiota</taxon>
        <taxon>Opitutia</taxon>
        <taxon>Puniceicoccales</taxon>
        <taxon>Puniceicoccales incertae sedis</taxon>
        <taxon>Candidatus Moanibacter</taxon>
    </lineage>
</organism>
<dbReference type="Proteomes" id="UP000247465">
    <property type="component" value="Chromosome"/>
</dbReference>
<protein>
    <submittedName>
        <fullName evidence="1">Uncharacterized protein</fullName>
    </submittedName>
</protein>
<sequence>MYKIPSTIFFVSLMVCSHSGTLSKEFHFQSQHINVATKFETVNVEDEPGHVIAFFEAKGVGSRLKGPIEPPYKIEIWGSGDYRNDGTGTGQGYGKFIFSDGSSYYEKWSSNLKDGHDVGTAVYYNGTGRFKGIKGGSKFDCLPMGDRFICEVEGKIALPD</sequence>
<dbReference type="KEGG" id="mtar:DF168_01836"/>
<dbReference type="EMBL" id="CP029803">
    <property type="protein sequence ID" value="AWT60620.1"/>
    <property type="molecule type" value="Genomic_DNA"/>
</dbReference>
<evidence type="ECO:0000313" key="2">
    <source>
        <dbReference type="Proteomes" id="UP000247465"/>
    </source>
</evidence>
<evidence type="ECO:0000313" key="1">
    <source>
        <dbReference type="EMBL" id="AWT60620.1"/>
    </source>
</evidence>
<proteinExistence type="predicted"/>
<reference evidence="1 2" key="1">
    <citation type="submission" date="2018-06" db="EMBL/GenBank/DDBJ databases">
        <title>Draft Genome Sequence of a Novel Marine Bacterium Related to the Verrucomicrobia.</title>
        <authorList>
            <person name="Vosseberg J."/>
            <person name="Martijn J."/>
            <person name="Ettema T.J.G."/>
        </authorList>
    </citation>
    <scope>NUCLEOTIDE SEQUENCE [LARGE SCALE GENOMIC DNA]</scope>
    <source>
        <strain evidence="1">TARA_B100001123</strain>
    </source>
</reference>
<gene>
    <name evidence="1" type="ORF">DF168_01836</name>
</gene>
<name>A0A2Z4AMY1_9BACT</name>
<dbReference type="AlphaFoldDB" id="A0A2Z4AMY1"/>